<dbReference type="InterPro" id="IPR000859">
    <property type="entry name" value="CUB_dom"/>
</dbReference>
<feature type="disulfide bond" evidence="13">
    <location>
        <begin position="491"/>
        <end position="506"/>
    </location>
</feature>
<dbReference type="SMART" id="SM00042">
    <property type="entry name" value="CUB"/>
    <property type="match status" value="3"/>
</dbReference>
<comment type="similarity">
    <text evidence="2">Belongs to the LDLR family.</text>
</comment>
<feature type="disulfide bond" evidence="13">
    <location>
        <begin position="654"/>
        <end position="669"/>
    </location>
</feature>
<dbReference type="CDD" id="cd00112">
    <property type="entry name" value="LDLa"/>
    <property type="match status" value="12"/>
</dbReference>
<dbReference type="InterPro" id="IPR035914">
    <property type="entry name" value="Sperma_CUB_dom_sf"/>
</dbReference>
<evidence type="ECO:0000256" key="4">
    <source>
        <dbReference type="ARBA" id="ARBA00022692"/>
    </source>
</evidence>
<feature type="disulfide bond" evidence="13">
    <location>
        <begin position="1120"/>
        <end position="1132"/>
    </location>
</feature>
<feature type="disulfide bond" evidence="13">
    <location>
        <begin position="832"/>
        <end position="844"/>
    </location>
</feature>
<dbReference type="Pfam" id="PF00431">
    <property type="entry name" value="CUB"/>
    <property type="match status" value="3"/>
</dbReference>
<dbReference type="InterPro" id="IPR050685">
    <property type="entry name" value="LDLR"/>
</dbReference>
<keyword evidence="5" id="KW-0732">Signal</keyword>
<dbReference type="PRINTS" id="PR00261">
    <property type="entry name" value="LDLRECEPTOR"/>
</dbReference>
<comment type="caution">
    <text evidence="13">Lacks conserved residue(s) required for the propagation of feature annotation.</text>
</comment>
<feature type="disulfide bond" evidence="13">
    <location>
        <begin position="921"/>
        <end position="939"/>
    </location>
</feature>
<dbReference type="PANTHER" id="PTHR24270:SF61">
    <property type="entry name" value="EGF-LIKE DOMAIN-CONTAINING PROTEIN"/>
    <property type="match status" value="1"/>
</dbReference>
<feature type="disulfide bond" evidence="13">
    <location>
        <begin position="595"/>
        <end position="607"/>
    </location>
</feature>
<keyword evidence="7 14" id="KW-1133">Transmembrane helix</keyword>
<evidence type="ECO:0000256" key="7">
    <source>
        <dbReference type="ARBA" id="ARBA00022989"/>
    </source>
</evidence>
<dbReference type="PROSITE" id="PS50024">
    <property type="entry name" value="SEA"/>
    <property type="match status" value="1"/>
</dbReference>
<feature type="domain" description="CUB" evidence="15">
    <location>
        <begin position="706"/>
        <end position="822"/>
    </location>
</feature>
<evidence type="ECO:0000256" key="8">
    <source>
        <dbReference type="ARBA" id="ARBA00023136"/>
    </source>
</evidence>
<dbReference type="InterPro" id="IPR036055">
    <property type="entry name" value="LDL_receptor-like_sf"/>
</dbReference>
<evidence type="ECO:0000256" key="10">
    <source>
        <dbReference type="ARBA" id="ARBA00023176"/>
    </source>
</evidence>
<dbReference type="GO" id="GO:0005886">
    <property type="term" value="C:plasma membrane"/>
    <property type="evidence" value="ECO:0000318"/>
    <property type="project" value="GO_Central"/>
</dbReference>
<feature type="disulfide bond" evidence="13">
    <location>
        <begin position="897"/>
        <end position="912"/>
    </location>
</feature>
<evidence type="ECO:0000256" key="13">
    <source>
        <dbReference type="PROSITE-ProRule" id="PRU00124"/>
    </source>
</evidence>
<feature type="disulfide bond" evidence="13">
    <location>
        <begin position="602"/>
        <end position="620"/>
    </location>
</feature>
<feature type="disulfide bond" evidence="13">
    <location>
        <begin position="315"/>
        <end position="333"/>
    </location>
</feature>
<dbReference type="SUPFAM" id="SSF57424">
    <property type="entry name" value="LDL receptor-like module"/>
    <property type="match status" value="12"/>
</dbReference>
<keyword evidence="11" id="KW-0325">Glycoprotein</keyword>
<dbReference type="PROSITE" id="PS50068">
    <property type="entry name" value="LDLRA_2"/>
    <property type="match status" value="12"/>
</dbReference>
<dbReference type="InterPro" id="IPR002172">
    <property type="entry name" value="LDrepeatLR_classA_rpt"/>
</dbReference>
<dbReference type="InterPro" id="IPR023415">
    <property type="entry name" value="LDLR_class-A_CS"/>
</dbReference>
<dbReference type="Gene3D" id="4.10.400.10">
    <property type="entry name" value="Low-density Lipoprotein Receptor"/>
    <property type="match status" value="13"/>
</dbReference>
<dbReference type="GO" id="GO:0005905">
    <property type="term" value="C:clathrin-coated pit"/>
    <property type="evidence" value="ECO:0007669"/>
    <property type="project" value="UniProtKB-KW"/>
</dbReference>
<keyword evidence="8 14" id="KW-0472">Membrane</keyword>
<feature type="domain" description="CUB" evidence="15">
    <location>
        <begin position="343"/>
        <end position="460"/>
    </location>
</feature>
<proteinExistence type="inferred from homology"/>
<feature type="disulfide bond" evidence="13">
    <location>
        <begin position="308"/>
        <end position="320"/>
    </location>
</feature>
<keyword evidence="18" id="KW-1185">Reference proteome</keyword>
<feature type="disulfide bond" evidence="13">
    <location>
        <begin position="271"/>
        <end position="283"/>
    </location>
</feature>
<dbReference type="FunFam" id="4.10.400.10:FF:000285">
    <property type="entry name" value="HGF/MSP/plasminogen-like protein"/>
    <property type="match status" value="1"/>
</dbReference>
<feature type="disulfide bond" evidence="13">
    <location>
        <begin position="278"/>
        <end position="296"/>
    </location>
</feature>
<dbReference type="SUPFAM" id="SSF49854">
    <property type="entry name" value="Spermadhesin, CUB domain"/>
    <property type="match status" value="3"/>
</dbReference>
<feature type="disulfide bond" evidence="13">
    <location>
        <begin position="1139"/>
        <end position="1154"/>
    </location>
</feature>
<dbReference type="FunFam" id="4.10.400.10:FF:000034">
    <property type="entry name" value="Low-density lipoprotein receptor-related protein 2"/>
    <property type="match status" value="1"/>
</dbReference>
<feature type="transmembrane region" description="Helical" evidence="14">
    <location>
        <begin position="62"/>
        <end position="86"/>
    </location>
</feature>
<feature type="disulfide bond" evidence="13">
    <location>
        <begin position="914"/>
        <end position="926"/>
    </location>
</feature>
<feature type="disulfide bond" evidence="13">
    <location>
        <begin position="679"/>
        <end position="697"/>
    </location>
</feature>
<dbReference type="Pfam" id="PF00057">
    <property type="entry name" value="Ldl_recept_a"/>
    <property type="match status" value="10"/>
</dbReference>
<feature type="disulfide bond" evidence="13">
    <location>
        <begin position="839"/>
        <end position="857"/>
    </location>
</feature>
<keyword evidence="10" id="KW-0168">Coated pit</keyword>
<evidence type="ECO:0000256" key="3">
    <source>
        <dbReference type="ARBA" id="ARBA00022583"/>
    </source>
</evidence>
<sequence length="1156" mass="126752">MADSSKGNAFEDVKDVKPIIRGIELEDIYDPNRDPKVFRQPEDGDTSTIGEARKKKSRAKTLLKAFILVTVVVLILIAMICLVIFVGPQVKGATTKAPTRATPTATMDPTVVPGVVVGDVDIELSATLNGVTFIPAYNDQSSPEFMAFASNAETQMMNGLQNNDQLGGFVTNVTVTGLSQGSVVVDAMIMVSGDIAMSLFTGNPNTTSATDLQLILANQVSAATNEAVMTSLSNNAVLGSSDVTVEVQSVGVPINVNGVSLPKDVKPGPPCEEGLFRCNDGTCFDESLRCNYIDECEMGEDELNCGDCTVHEFECPGRQCIPKTFRCNFFSDCLLGVDDELNCGTPQNTEYIFLNGNTTMLMSPNFPDDYPTNTYTVTHVSTVPGKVINVTFNTLELSLLSYLTFGNGTDTHDFGQILEVYTHKTSFPSSILSSGHELFIEFFSNIHVGTQGYDITLEAVDQPPDGTFLPCADDQFQCEGDGKCIPLSFRCDMFQDCGDNSDESNCEEQLCGPDQFLCELSGDCIRQVWVCDGSSDCLYREDEEDCDMTFAPCDEDQFQCPSDGECIPARSVCDLINDCGFGGDELNCQPQGGTCHPDQFTCNDGQCIPGPHQCDAFTDCSDGSDEAGCPFQCQSSFQFACYNSSQCVSQPQVCNYIPDCAMGEDEVDCGPCDDGFLTCSNGACVPEYWKCDGFYDCVDGGDEVDCGTVGTIYNLNLGQNEVQEITSPGYPMRYEAGCYVGWQVNVPSGLYVRLLFLTFDITIFSFVTMGTGLDHSDQDTLVSNYHFRHVPRQRVIPSNQTWIEFHCGPFGGQGFRIEVSAINPDNYIHPTCRSDQYQCMDDYCIETFDLCNGAKDCLGGEDEDHNCTTFDHNECGTHENEFFCEAGNFCIHADFRCDSFVDCPFGTDELDCECSDGEYECPGKQCIPGAFYCNDFVDCLQGNDDELNCANPNNTMTYDLTDPMNISSPNYPNDYPVHDYTVTYITVPEGLLVRARILDFDLSHSSFLLFTNGHDTESEASDFIRSFTFDSEVIPGETEVLSEGSNTMAIEFHSNYFSQSRGFLIELSAVEEPTCGSDEFTCELGGCVSYNLTCNYFRNCPVTGDDSDERICTAPEGGECGPRLFTCNDGECFTYQYRCDLWPDCSGGEDEVDCSP</sequence>
<dbReference type="GO" id="GO:0006897">
    <property type="term" value="P:endocytosis"/>
    <property type="evidence" value="ECO:0007669"/>
    <property type="project" value="UniProtKB-KW"/>
</dbReference>
<dbReference type="Proteomes" id="UP000007110">
    <property type="component" value="Unassembled WGS sequence"/>
</dbReference>
<dbReference type="InParanoid" id="A0A7M7NAG8"/>
<dbReference type="CDD" id="cd00041">
    <property type="entry name" value="CUB"/>
    <property type="match status" value="2"/>
</dbReference>
<evidence type="ECO:0000259" key="16">
    <source>
        <dbReference type="PROSITE" id="PS50024"/>
    </source>
</evidence>
<reference evidence="18" key="1">
    <citation type="submission" date="2015-02" db="EMBL/GenBank/DDBJ databases">
        <title>Genome sequencing for Strongylocentrotus purpuratus.</title>
        <authorList>
            <person name="Murali S."/>
            <person name="Liu Y."/>
            <person name="Vee V."/>
            <person name="English A."/>
            <person name="Wang M."/>
            <person name="Skinner E."/>
            <person name="Han Y."/>
            <person name="Muzny D.M."/>
            <person name="Worley K.C."/>
            <person name="Gibbs R.A."/>
        </authorList>
    </citation>
    <scope>NUCLEOTIDE SEQUENCE</scope>
</reference>
<dbReference type="SMART" id="SM00192">
    <property type="entry name" value="LDLa"/>
    <property type="match status" value="13"/>
</dbReference>
<dbReference type="AlphaFoldDB" id="A0A7M7NAG8"/>
<evidence type="ECO:0000256" key="11">
    <source>
        <dbReference type="ARBA" id="ARBA00023180"/>
    </source>
</evidence>
<evidence type="ECO:0000256" key="2">
    <source>
        <dbReference type="ARBA" id="ARBA00009939"/>
    </source>
</evidence>
<dbReference type="Gene3D" id="2.60.120.290">
    <property type="entry name" value="Spermadhesin, CUB domain"/>
    <property type="match status" value="3"/>
</dbReference>
<accession>A0A7M7NAG8</accession>
<evidence type="ECO:0000256" key="14">
    <source>
        <dbReference type="SAM" id="Phobius"/>
    </source>
</evidence>
<keyword evidence="3" id="KW-0254">Endocytosis</keyword>
<dbReference type="GeneID" id="579855"/>
<feature type="disulfide bond" evidence="13">
    <location>
        <begin position="573"/>
        <end position="588"/>
    </location>
</feature>
<evidence type="ECO:0000256" key="5">
    <source>
        <dbReference type="ARBA" id="ARBA00022729"/>
    </source>
</evidence>
<evidence type="ECO:0000256" key="1">
    <source>
        <dbReference type="ARBA" id="ARBA00004167"/>
    </source>
</evidence>
<feature type="disulfide bond" evidence="13">
    <location>
        <begin position="691"/>
        <end position="706"/>
    </location>
</feature>
<evidence type="ECO:0000313" key="18">
    <source>
        <dbReference type="Proteomes" id="UP000007110"/>
    </source>
</evidence>
<protein>
    <submittedName>
        <fullName evidence="17">Uncharacterized protein</fullName>
    </submittedName>
</protein>
<feature type="disulfide bond" evidence="13">
    <location>
        <begin position="531"/>
        <end position="546"/>
    </location>
</feature>
<evidence type="ECO:0000256" key="6">
    <source>
        <dbReference type="ARBA" id="ARBA00022737"/>
    </source>
</evidence>
<evidence type="ECO:0000259" key="15">
    <source>
        <dbReference type="PROSITE" id="PS01180"/>
    </source>
</evidence>
<organism evidence="17 18">
    <name type="scientific">Strongylocentrotus purpuratus</name>
    <name type="common">Purple sea urchin</name>
    <dbReference type="NCBI Taxonomy" id="7668"/>
    <lineage>
        <taxon>Eukaryota</taxon>
        <taxon>Metazoa</taxon>
        <taxon>Echinodermata</taxon>
        <taxon>Eleutherozoa</taxon>
        <taxon>Echinozoa</taxon>
        <taxon>Echinoidea</taxon>
        <taxon>Euechinoidea</taxon>
        <taxon>Echinacea</taxon>
        <taxon>Camarodonta</taxon>
        <taxon>Echinidea</taxon>
        <taxon>Strongylocentrotidae</taxon>
        <taxon>Strongylocentrotus</taxon>
    </lineage>
</organism>
<dbReference type="InterPro" id="IPR000082">
    <property type="entry name" value="SEA_dom"/>
</dbReference>
<dbReference type="KEGG" id="spu:579855"/>
<dbReference type="PANTHER" id="PTHR24270">
    <property type="entry name" value="LOW-DENSITY LIPOPROTEIN RECEPTOR-RELATED"/>
    <property type="match status" value="1"/>
</dbReference>
<feature type="domain" description="CUB" evidence="15">
    <location>
        <begin position="949"/>
        <end position="1070"/>
    </location>
</feature>
<reference evidence="17" key="2">
    <citation type="submission" date="2021-01" db="UniProtKB">
        <authorList>
            <consortium name="EnsemblMetazoa"/>
        </authorList>
    </citation>
    <scope>IDENTIFICATION</scope>
</reference>
<dbReference type="OrthoDB" id="2019384at2759"/>
<keyword evidence="4 14" id="KW-0812">Transmembrane</keyword>
<feature type="disulfide bond" evidence="13">
    <location>
        <begin position="672"/>
        <end position="684"/>
    </location>
</feature>
<keyword evidence="9 13" id="KW-1015">Disulfide bond</keyword>
<comment type="subcellular location">
    <subcellularLocation>
        <location evidence="12">Membrane</location>
        <location evidence="12">Coated pit</location>
    </subcellularLocation>
    <subcellularLocation>
        <location evidence="1">Membrane</location>
        <topology evidence="1">Single-pass membrane protein</topology>
    </subcellularLocation>
</comment>
<evidence type="ECO:0000256" key="12">
    <source>
        <dbReference type="ARBA" id="ARBA00037878"/>
    </source>
</evidence>
<dbReference type="EnsemblMetazoa" id="XM_030977822">
    <property type="protein sequence ID" value="XP_030833682"/>
    <property type="gene ID" value="LOC579855"/>
</dbReference>
<name>A0A7M7NAG8_STRPU</name>
<feature type="disulfide bond" evidence="13">
    <location>
        <begin position="614"/>
        <end position="629"/>
    </location>
</feature>
<dbReference type="PROSITE" id="PS01180">
    <property type="entry name" value="CUB"/>
    <property type="match status" value="3"/>
</dbReference>
<evidence type="ECO:0000313" key="17">
    <source>
        <dbReference type="EnsemblMetazoa" id="XP_030833682"/>
    </source>
</evidence>
<feature type="disulfide bond" evidence="13">
    <location>
        <begin position="290"/>
        <end position="305"/>
    </location>
</feature>
<keyword evidence="6" id="KW-0677">Repeat</keyword>
<feature type="disulfide bond" evidence="13">
    <location>
        <begin position="1127"/>
        <end position="1145"/>
    </location>
</feature>
<dbReference type="OMA" id="YPSSNMD"/>
<dbReference type="RefSeq" id="XP_030833682.1">
    <property type="nucleotide sequence ID" value="XM_030977822.1"/>
</dbReference>
<evidence type="ECO:0000256" key="9">
    <source>
        <dbReference type="ARBA" id="ARBA00023157"/>
    </source>
</evidence>
<feature type="domain" description="SEA" evidence="16">
    <location>
        <begin position="118"/>
        <end position="239"/>
    </location>
</feature>
<dbReference type="PROSITE" id="PS01209">
    <property type="entry name" value="LDLRA_1"/>
    <property type="match status" value="5"/>
</dbReference>